<evidence type="ECO:0008006" key="3">
    <source>
        <dbReference type="Google" id="ProtNLM"/>
    </source>
</evidence>
<organism evidence="1 2">
    <name type="scientific">Puniceicoccus vermicola</name>
    <dbReference type="NCBI Taxonomy" id="388746"/>
    <lineage>
        <taxon>Bacteria</taxon>
        <taxon>Pseudomonadati</taxon>
        <taxon>Verrucomicrobiota</taxon>
        <taxon>Opitutia</taxon>
        <taxon>Puniceicoccales</taxon>
        <taxon>Puniceicoccaceae</taxon>
        <taxon>Puniceicoccus</taxon>
    </lineage>
</organism>
<evidence type="ECO:0000313" key="1">
    <source>
        <dbReference type="EMBL" id="MBC2600750.1"/>
    </source>
</evidence>
<dbReference type="AlphaFoldDB" id="A0A7X1AXR1"/>
<dbReference type="GO" id="GO:0140098">
    <property type="term" value="F:catalytic activity, acting on RNA"/>
    <property type="evidence" value="ECO:0007669"/>
    <property type="project" value="UniProtKB-ARBA"/>
</dbReference>
<name>A0A7X1AXR1_9BACT</name>
<dbReference type="GO" id="GO:0006396">
    <property type="term" value="P:RNA processing"/>
    <property type="evidence" value="ECO:0007669"/>
    <property type="project" value="UniProtKB-ARBA"/>
</dbReference>
<reference evidence="1 2" key="1">
    <citation type="submission" date="2020-07" db="EMBL/GenBank/DDBJ databases">
        <authorList>
            <person name="Feng X."/>
        </authorList>
    </citation>
    <scope>NUCLEOTIDE SEQUENCE [LARGE SCALE GENOMIC DNA]</scope>
    <source>
        <strain evidence="1 2">JCM14086</strain>
    </source>
</reference>
<dbReference type="EMBL" id="JACHVA010000033">
    <property type="protein sequence ID" value="MBC2600750.1"/>
    <property type="molecule type" value="Genomic_DNA"/>
</dbReference>
<dbReference type="InterPro" id="IPR020103">
    <property type="entry name" value="PsdUridine_synth_cat_dom_sf"/>
</dbReference>
<keyword evidence="2" id="KW-1185">Reference proteome</keyword>
<dbReference type="GO" id="GO:0001522">
    <property type="term" value="P:pseudouridine synthesis"/>
    <property type="evidence" value="ECO:0007669"/>
    <property type="project" value="InterPro"/>
</dbReference>
<sequence length="239" mass="26076">MDQPSLGGEEAPNAAEATASLQAALRSRIEENSPTYKSLLGDGATAAYSLPCGGPVVFAGSRESLSLLREDYGSNHWTFRFLLLTRGGPAEDDITCDLPVAVHNTKPQSLISHTTGKRAQTRFQRIIRGETLELWEAKTDFLRPDQIRLHASEIGLPIAGESLYGEHEPISRPDLPGTRKPGGRGFILFPGPAIHLHQLSAPLLGDQPFTSKPPKSFIKWIQAHLPEEKDLQEALNSLS</sequence>
<evidence type="ECO:0000313" key="2">
    <source>
        <dbReference type="Proteomes" id="UP000525652"/>
    </source>
</evidence>
<dbReference type="Proteomes" id="UP000525652">
    <property type="component" value="Unassembled WGS sequence"/>
</dbReference>
<protein>
    <recommendedName>
        <fullName evidence="3">Pseudouridine synthase RsuA/RluA-like domain-containing protein</fullName>
    </recommendedName>
</protein>
<dbReference type="GO" id="GO:0009982">
    <property type="term" value="F:pseudouridine synthase activity"/>
    <property type="evidence" value="ECO:0007669"/>
    <property type="project" value="InterPro"/>
</dbReference>
<dbReference type="SUPFAM" id="SSF55120">
    <property type="entry name" value="Pseudouridine synthase"/>
    <property type="match status" value="1"/>
</dbReference>
<dbReference type="Gene3D" id="3.30.2350.10">
    <property type="entry name" value="Pseudouridine synthase"/>
    <property type="match status" value="1"/>
</dbReference>
<comment type="caution">
    <text evidence="1">The sequence shown here is derived from an EMBL/GenBank/DDBJ whole genome shotgun (WGS) entry which is preliminary data.</text>
</comment>
<gene>
    <name evidence="1" type="ORF">H5P30_03025</name>
</gene>
<proteinExistence type="predicted"/>
<dbReference type="RefSeq" id="WP_185691488.1">
    <property type="nucleotide sequence ID" value="NZ_JACHVA010000033.1"/>
</dbReference>
<accession>A0A7X1AXR1</accession>
<dbReference type="GO" id="GO:0003723">
    <property type="term" value="F:RNA binding"/>
    <property type="evidence" value="ECO:0007669"/>
    <property type="project" value="InterPro"/>
</dbReference>